<dbReference type="InterPro" id="IPR036873">
    <property type="entry name" value="Rhodanese-like_dom_sf"/>
</dbReference>
<dbReference type="PROSITE" id="PS50206">
    <property type="entry name" value="RHODANESE_3"/>
    <property type="match status" value="1"/>
</dbReference>
<keyword evidence="2" id="KW-0808">Transferase</keyword>
<name>A0A0G3G561_9GAMM</name>
<dbReference type="PANTHER" id="PTHR43031">
    <property type="entry name" value="FAD-DEPENDENT OXIDOREDUCTASE"/>
    <property type="match status" value="1"/>
</dbReference>
<dbReference type="Pfam" id="PF00581">
    <property type="entry name" value="Rhodanese"/>
    <property type="match status" value="1"/>
</dbReference>
<sequence length="122" mass="13763">MGLSQWWPFGRVPEMSPEELAQAMENAQVQVLDVRTSVEHRRSRIPGARHLPITQFSKRRLADLELDPDRPVVAICLSAHRSIPAVRKLRARGYEARQLRGGMLAWWRAGLPCERGNEGVGG</sequence>
<dbReference type="RefSeq" id="WP_047251885.1">
    <property type="nucleotide sequence ID" value="NZ_CP011367.1"/>
</dbReference>
<feature type="domain" description="Rhodanese" evidence="1">
    <location>
        <begin position="25"/>
        <end position="115"/>
    </location>
</feature>
<dbReference type="PATRIC" id="fig|106634.4.peg.567"/>
<dbReference type="SMART" id="SM00450">
    <property type="entry name" value="RHOD"/>
    <property type="match status" value="1"/>
</dbReference>
<dbReference type="InterPro" id="IPR050229">
    <property type="entry name" value="GlpE_sulfurtransferase"/>
</dbReference>
<reference evidence="2 3" key="1">
    <citation type="submission" date="2015-04" db="EMBL/GenBank/DDBJ databases">
        <title>Complete Sequence for the Genome of the Thioalkalivibrio versutus D301.</title>
        <authorList>
            <person name="Mu T."/>
            <person name="Zhou J."/>
            <person name="Xu X."/>
        </authorList>
    </citation>
    <scope>NUCLEOTIDE SEQUENCE [LARGE SCALE GENOMIC DNA]</scope>
    <source>
        <strain evidence="2 3">D301</strain>
    </source>
</reference>
<dbReference type="STRING" id="106634.TVD_02805"/>
<evidence type="ECO:0000259" key="1">
    <source>
        <dbReference type="PROSITE" id="PS50206"/>
    </source>
</evidence>
<dbReference type="EMBL" id="CP011367">
    <property type="protein sequence ID" value="AKJ96395.1"/>
    <property type="molecule type" value="Genomic_DNA"/>
</dbReference>
<evidence type="ECO:0000313" key="2">
    <source>
        <dbReference type="EMBL" id="AKJ96395.1"/>
    </source>
</evidence>
<evidence type="ECO:0000313" key="3">
    <source>
        <dbReference type="Proteomes" id="UP000064201"/>
    </source>
</evidence>
<proteinExistence type="predicted"/>
<dbReference type="Gene3D" id="3.40.250.10">
    <property type="entry name" value="Rhodanese-like domain"/>
    <property type="match status" value="1"/>
</dbReference>
<dbReference type="Proteomes" id="UP000064201">
    <property type="component" value="Chromosome"/>
</dbReference>
<dbReference type="GO" id="GO:0016740">
    <property type="term" value="F:transferase activity"/>
    <property type="evidence" value="ECO:0007669"/>
    <property type="project" value="UniProtKB-KW"/>
</dbReference>
<protein>
    <submittedName>
        <fullName evidence="2">Sulfurtransferase</fullName>
    </submittedName>
</protein>
<accession>A0A0G3G561</accession>
<dbReference type="InterPro" id="IPR001763">
    <property type="entry name" value="Rhodanese-like_dom"/>
</dbReference>
<gene>
    <name evidence="2" type="ORF">TVD_02805</name>
</gene>
<dbReference type="PANTHER" id="PTHR43031:SF16">
    <property type="entry name" value="OXIDOREDUCTASE"/>
    <property type="match status" value="1"/>
</dbReference>
<dbReference type="SUPFAM" id="SSF52821">
    <property type="entry name" value="Rhodanese/Cell cycle control phosphatase"/>
    <property type="match status" value="1"/>
</dbReference>
<keyword evidence="3" id="KW-1185">Reference proteome</keyword>
<dbReference type="AlphaFoldDB" id="A0A0G3G561"/>
<organism evidence="2 3">
    <name type="scientific">Thioalkalivibrio versutus</name>
    <dbReference type="NCBI Taxonomy" id="106634"/>
    <lineage>
        <taxon>Bacteria</taxon>
        <taxon>Pseudomonadati</taxon>
        <taxon>Pseudomonadota</taxon>
        <taxon>Gammaproteobacteria</taxon>
        <taxon>Chromatiales</taxon>
        <taxon>Ectothiorhodospiraceae</taxon>
        <taxon>Thioalkalivibrio</taxon>
    </lineage>
</organism>
<dbReference type="OrthoDB" id="9814704at2"/>
<dbReference type="KEGG" id="tvr:TVD_02805"/>
<dbReference type="CDD" id="cd00158">
    <property type="entry name" value="RHOD"/>
    <property type="match status" value="1"/>
</dbReference>